<dbReference type="InterPro" id="IPR001509">
    <property type="entry name" value="Epimerase_deHydtase"/>
</dbReference>
<evidence type="ECO:0000256" key="2">
    <source>
        <dbReference type="ARBA" id="ARBA00023445"/>
    </source>
</evidence>
<dbReference type="Proteomes" id="UP001492380">
    <property type="component" value="Unassembled WGS sequence"/>
</dbReference>
<feature type="domain" description="NAD-dependent epimerase/dehydratase" evidence="3">
    <location>
        <begin position="15"/>
        <end position="236"/>
    </location>
</feature>
<dbReference type="PANTHER" id="PTHR10366">
    <property type="entry name" value="NAD DEPENDENT EPIMERASE/DEHYDRATASE"/>
    <property type="match status" value="1"/>
</dbReference>
<sequence length="347" mass="38126">MAPINNPVLPLGSTILVTGVNGFVAATLADVLLSHGYNVRGSVRDTSKNAWITSLFEQKYGSGRFELAHVPDIVVEGAFDKAMEGVAGVAHVAAILSHEPDATKVVPPSLTSMMNILESAAKTPSIKRFVLTSTAMTARALDMHDPVVLTQDSWNYDSLVNAWMPPPFEMGRGLEVYAAAKVASEKAMWKFAEERKPGFVCNSVLPALVFGRLLSPEHQGTPSSTHFVTALFKSNMEVIGPSTQMIKTFNYSDNEDVAYMHLAGLIHPDVQGERLWAYDKPCNWNDLLSVFRKNFPDRQFIDDIQGVTHDPAKNQPAERAIQLLKELGRPGLADMEQSIVKYIPQFA</sequence>
<evidence type="ECO:0000313" key="4">
    <source>
        <dbReference type="EMBL" id="KAK8232313.1"/>
    </source>
</evidence>
<gene>
    <name evidence="4" type="ORF">HDK90DRAFT_305153</name>
</gene>
<dbReference type="PANTHER" id="PTHR10366:SF562">
    <property type="entry name" value="ALDEHYDE REDUCTASE II (AFU_ORTHOLOGUE AFUA_1G11360)"/>
    <property type="match status" value="1"/>
</dbReference>
<accession>A0ABR1YKJ9</accession>
<dbReference type="EMBL" id="JBBWRZ010000007">
    <property type="protein sequence ID" value="KAK8232313.1"/>
    <property type="molecule type" value="Genomic_DNA"/>
</dbReference>
<keyword evidence="1" id="KW-0560">Oxidoreductase</keyword>
<dbReference type="InterPro" id="IPR050425">
    <property type="entry name" value="NAD(P)_dehydrat-like"/>
</dbReference>
<protein>
    <submittedName>
        <fullName evidence="4">NAD dependent epimerase/dehydratase</fullName>
    </submittedName>
</protein>
<evidence type="ECO:0000259" key="3">
    <source>
        <dbReference type="Pfam" id="PF01370"/>
    </source>
</evidence>
<dbReference type="SUPFAM" id="SSF51735">
    <property type="entry name" value="NAD(P)-binding Rossmann-fold domains"/>
    <property type="match status" value="1"/>
</dbReference>
<dbReference type="Pfam" id="PF01370">
    <property type="entry name" value="Epimerase"/>
    <property type="match status" value="1"/>
</dbReference>
<name>A0ABR1YKJ9_9PEZI</name>
<evidence type="ECO:0000313" key="5">
    <source>
        <dbReference type="Proteomes" id="UP001492380"/>
    </source>
</evidence>
<evidence type="ECO:0000256" key="1">
    <source>
        <dbReference type="ARBA" id="ARBA00023002"/>
    </source>
</evidence>
<organism evidence="4 5">
    <name type="scientific">Phyllosticta capitalensis</name>
    <dbReference type="NCBI Taxonomy" id="121624"/>
    <lineage>
        <taxon>Eukaryota</taxon>
        <taxon>Fungi</taxon>
        <taxon>Dikarya</taxon>
        <taxon>Ascomycota</taxon>
        <taxon>Pezizomycotina</taxon>
        <taxon>Dothideomycetes</taxon>
        <taxon>Dothideomycetes incertae sedis</taxon>
        <taxon>Botryosphaeriales</taxon>
        <taxon>Phyllostictaceae</taxon>
        <taxon>Phyllosticta</taxon>
    </lineage>
</organism>
<comment type="caution">
    <text evidence="4">The sequence shown here is derived from an EMBL/GenBank/DDBJ whole genome shotgun (WGS) entry which is preliminary data.</text>
</comment>
<dbReference type="InterPro" id="IPR036291">
    <property type="entry name" value="NAD(P)-bd_dom_sf"/>
</dbReference>
<proteinExistence type="inferred from homology"/>
<keyword evidence="5" id="KW-1185">Reference proteome</keyword>
<reference evidence="4 5" key="1">
    <citation type="submission" date="2024-04" db="EMBL/GenBank/DDBJ databases">
        <title>Phyllosticta paracitricarpa is synonymous to the EU quarantine fungus P. citricarpa based on phylogenomic analyses.</title>
        <authorList>
            <consortium name="Lawrence Berkeley National Laboratory"/>
            <person name="Van Ingen-Buijs V.A."/>
            <person name="Van Westerhoven A.C."/>
            <person name="Haridas S."/>
            <person name="Skiadas P."/>
            <person name="Martin F."/>
            <person name="Groenewald J.Z."/>
            <person name="Crous P.W."/>
            <person name="Seidl M.F."/>
        </authorList>
    </citation>
    <scope>NUCLEOTIDE SEQUENCE [LARGE SCALE GENOMIC DNA]</scope>
    <source>
        <strain evidence="4 5">CBS 123374</strain>
    </source>
</reference>
<comment type="similarity">
    <text evidence="2">Belongs to the NAD(P)-dependent epimerase/dehydratase family. Dihydroflavonol-4-reductase subfamily.</text>
</comment>
<dbReference type="Gene3D" id="3.40.50.720">
    <property type="entry name" value="NAD(P)-binding Rossmann-like Domain"/>
    <property type="match status" value="1"/>
</dbReference>